<dbReference type="STRING" id="661478.OP10G_2474"/>
<dbReference type="PROSITE" id="PS50987">
    <property type="entry name" value="HTH_ARSR_2"/>
    <property type="match status" value="1"/>
</dbReference>
<dbReference type="GO" id="GO:0003700">
    <property type="term" value="F:DNA-binding transcription factor activity"/>
    <property type="evidence" value="ECO:0007669"/>
    <property type="project" value="InterPro"/>
</dbReference>
<accession>A0A068NR30</accession>
<dbReference type="KEGG" id="fgi:OP10G_2474"/>
<dbReference type="EMBL" id="CP007139">
    <property type="protein sequence ID" value="AIE85842.1"/>
    <property type="molecule type" value="Genomic_DNA"/>
</dbReference>
<dbReference type="NCBIfam" id="NF033788">
    <property type="entry name" value="HTH_metalloreg"/>
    <property type="match status" value="1"/>
</dbReference>
<dbReference type="Pfam" id="PF12840">
    <property type="entry name" value="HTH_20"/>
    <property type="match status" value="1"/>
</dbReference>
<gene>
    <name evidence="2" type="ORF">OP10G_2474</name>
</gene>
<dbReference type="SMART" id="SM00418">
    <property type="entry name" value="HTH_ARSR"/>
    <property type="match status" value="1"/>
</dbReference>
<sequence>MSETTSRDRLFKTLADPSRRAIYERIARGGAQTVHALTDRSGISQPAVSKHLGVLKKAGLVADERSGRETRYSATPDGLAPLLDWMKHYGTFWNKHLDELENLLNRID</sequence>
<evidence type="ECO:0000313" key="3">
    <source>
        <dbReference type="Proteomes" id="UP000027982"/>
    </source>
</evidence>
<organism evidence="2 3">
    <name type="scientific">Fimbriimonas ginsengisoli Gsoil 348</name>
    <dbReference type="NCBI Taxonomy" id="661478"/>
    <lineage>
        <taxon>Bacteria</taxon>
        <taxon>Bacillati</taxon>
        <taxon>Armatimonadota</taxon>
        <taxon>Fimbriimonadia</taxon>
        <taxon>Fimbriimonadales</taxon>
        <taxon>Fimbriimonadaceae</taxon>
        <taxon>Fimbriimonas</taxon>
    </lineage>
</organism>
<dbReference type="eggNOG" id="COG0640">
    <property type="taxonomic scope" value="Bacteria"/>
</dbReference>
<dbReference type="InterPro" id="IPR011991">
    <property type="entry name" value="ArsR-like_HTH"/>
</dbReference>
<name>A0A068NR30_FIMGI</name>
<reference evidence="2 3" key="1">
    <citation type="journal article" date="2014" name="PLoS ONE">
        <title>The first complete genome sequence of the class fimbriimonadia in the phylum armatimonadetes.</title>
        <authorList>
            <person name="Hu Z.Y."/>
            <person name="Wang Y.Z."/>
            <person name="Im W.T."/>
            <person name="Wang S.Y."/>
            <person name="Zhao G.P."/>
            <person name="Zheng H.J."/>
            <person name="Quan Z.X."/>
        </authorList>
    </citation>
    <scope>NUCLEOTIDE SEQUENCE [LARGE SCALE GENOMIC DNA]</scope>
    <source>
        <strain evidence="2">Gsoil 348</strain>
    </source>
</reference>
<evidence type="ECO:0000313" key="2">
    <source>
        <dbReference type="EMBL" id="AIE85842.1"/>
    </source>
</evidence>
<dbReference type="PRINTS" id="PR00778">
    <property type="entry name" value="HTHARSR"/>
</dbReference>
<dbReference type="PANTHER" id="PTHR38600">
    <property type="entry name" value="TRANSCRIPTIONAL REGULATORY PROTEIN"/>
    <property type="match status" value="1"/>
</dbReference>
<dbReference type="PANTHER" id="PTHR38600:SF2">
    <property type="entry name" value="SLL0088 PROTEIN"/>
    <property type="match status" value="1"/>
</dbReference>
<dbReference type="InterPro" id="IPR001845">
    <property type="entry name" value="HTH_ArsR_DNA-bd_dom"/>
</dbReference>
<dbReference type="InterPro" id="IPR036388">
    <property type="entry name" value="WH-like_DNA-bd_sf"/>
</dbReference>
<dbReference type="InterPro" id="IPR036390">
    <property type="entry name" value="WH_DNA-bd_sf"/>
</dbReference>
<dbReference type="HOGENOM" id="CLU_097806_0_3_0"/>
<protein>
    <submittedName>
        <fullName evidence="2">Putative transcriptional regulator</fullName>
    </submittedName>
</protein>
<dbReference type="CDD" id="cd00090">
    <property type="entry name" value="HTH_ARSR"/>
    <property type="match status" value="1"/>
</dbReference>
<dbReference type="OrthoDB" id="7210994at2"/>
<dbReference type="Gene3D" id="1.10.10.10">
    <property type="entry name" value="Winged helix-like DNA-binding domain superfamily/Winged helix DNA-binding domain"/>
    <property type="match status" value="1"/>
</dbReference>
<dbReference type="SUPFAM" id="SSF46785">
    <property type="entry name" value="Winged helix' DNA-binding domain"/>
    <property type="match status" value="1"/>
</dbReference>
<dbReference type="Proteomes" id="UP000027982">
    <property type="component" value="Chromosome"/>
</dbReference>
<feature type="domain" description="HTH arsR-type" evidence="1">
    <location>
        <begin position="1"/>
        <end position="94"/>
    </location>
</feature>
<dbReference type="AlphaFoldDB" id="A0A068NR30"/>
<keyword evidence="3" id="KW-1185">Reference proteome</keyword>
<evidence type="ECO:0000259" key="1">
    <source>
        <dbReference type="PROSITE" id="PS50987"/>
    </source>
</evidence>
<proteinExistence type="predicted"/>
<dbReference type="RefSeq" id="WP_025225598.1">
    <property type="nucleotide sequence ID" value="NZ_CP007139.1"/>
</dbReference>